<evidence type="ECO:0000256" key="1">
    <source>
        <dbReference type="SAM" id="MobiDB-lite"/>
    </source>
</evidence>
<gene>
    <name evidence="2" type="ORF">D8674_019039</name>
</gene>
<feature type="region of interest" description="Disordered" evidence="1">
    <location>
        <begin position="1"/>
        <end position="26"/>
    </location>
</feature>
<name>A0A5N5G744_9ROSA</name>
<reference evidence="2 3" key="1">
    <citation type="submission" date="2019-09" db="EMBL/GenBank/DDBJ databases">
        <authorList>
            <person name="Ou C."/>
        </authorList>
    </citation>
    <scope>NUCLEOTIDE SEQUENCE [LARGE SCALE GENOMIC DNA]</scope>
    <source>
        <strain evidence="2">S2</strain>
        <tissue evidence="2">Leaf</tissue>
    </source>
</reference>
<comment type="caution">
    <text evidence="2">The sequence shown here is derived from an EMBL/GenBank/DDBJ whole genome shotgun (WGS) entry which is preliminary data.</text>
</comment>
<sequence length="108" mass="11836">MCSVYENSPKFDHGGGSDGSYLDDRYGGYNRSRSDLGSDPYGKRYDVGPDAGMATVFMLTKVSRMADLLVVAVEDIEDLVVVEEKLKQKHLNYAAIMVVIPLNGPTTN</sequence>
<organism evidence="2 3">
    <name type="scientific">Pyrus ussuriensis x Pyrus communis</name>
    <dbReference type="NCBI Taxonomy" id="2448454"/>
    <lineage>
        <taxon>Eukaryota</taxon>
        <taxon>Viridiplantae</taxon>
        <taxon>Streptophyta</taxon>
        <taxon>Embryophyta</taxon>
        <taxon>Tracheophyta</taxon>
        <taxon>Spermatophyta</taxon>
        <taxon>Magnoliopsida</taxon>
        <taxon>eudicotyledons</taxon>
        <taxon>Gunneridae</taxon>
        <taxon>Pentapetalae</taxon>
        <taxon>rosids</taxon>
        <taxon>fabids</taxon>
        <taxon>Rosales</taxon>
        <taxon>Rosaceae</taxon>
        <taxon>Amygdaloideae</taxon>
        <taxon>Maleae</taxon>
        <taxon>Pyrus</taxon>
    </lineage>
</organism>
<keyword evidence="3" id="KW-1185">Reference proteome</keyword>
<reference evidence="3" key="2">
    <citation type="submission" date="2019-10" db="EMBL/GenBank/DDBJ databases">
        <title>A de novo genome assembly of a pear dwarfing rootstock.</title>
        <authorList>
            <person name="Wang F."/>
            <person name="Wang J."/>
            <person name="Li S."/>
            <person name="Zhang Y."/>
            <person name="Fang M."/>
            <person name="Ma L."/>
            <person name="Zhao Y."/>
            <person name="Jiang S."/>
        </authorList>
    </citation>
    <scope>NUCLEOTIDE SEQUENCE [LARGE SCALE GENOMIC DNA]</scope>
</reference>
<evidence type="ECO:0000313" key="3">
    <source>
        <dbReference type="Proteomes" id="UP000327157"/>
    </source>
</evidence>
<dbReference type="AlphaFoldDB" id="A0A5N5G744"/>
<protein>
    <submittedName>
        <fullName evidence="2">Uncharacterized protein</fullName>
    </submittedName>
</protein>
<accession>A0A5N5G744</accession>
<proteinExistence type="predicted"/>
<dbReference type="Proteomes" id="UP000327157">
    <property type="component" value="Chromosome 17"/>
</dbReference>
<dbReference type="EMBL" id="SMOL01000487">
    <property type="protein sequence ID" value="KAB2611007.1"/>
    <property type="molecule type" value="Genomic_DNA"/>
</dbReference>
<evidence type="ECO:0000313" key="2">
    <source>
        <dbReference type="EMBL" id="KAB2611007.1"/>
    </source>
</evidence>
<reference evidence="2 3" key="3">
    <citation type="submission" date="2019-11" db="EMBL/GenBank/DDBJ databases">
        <title>A de novo genome assembly of a pear dwarfing rootstock.</title>
        <authorList>
            <person name="Wang F."/>
            <person name="Wang J."/>
            <person name="Li S."/>
            <person name="Zhang Y."/>
            <person name="Fang M."/>
            <person name="Ma L."/>
            <person name="Zhao Y."/>
            <person name="Jiang S."/>
        </authorList>
    </citation>
    <scope>NUCLEOTIDE SEQUENCE [LARGE SCALE GENOMIC DNA]</scope>
    <source>
        <strain evidence="2">S2</strain>
        <tissue evidence="2">Leaf</tissue>
    </source>
</reference>